<dbReference type="PROSITE" id="PS00383">
    <property type="entry name" value="TYR_PHOSPHATASE_1"/>
    <property type="match status" value="1"/>
</dbReference>
<keyword evidence="5" id="KW-0378">Hydrolase</keyword>
<evidence type="ECO:0000256" key="7">
    <source>
        <dbReference type="ARBA" id="ARBA00034734"/>
    </source>
</evidence>
<feature type="region of interest" description="Disordered" evidence="8">
    <location>
        <begin position="961"/>
        <end position="1060"/>
    </location>
</feature>
<dbReference type="PRINTS" id="PR00700">
    <property type="entry name" value="PRTYPHPHTASE"/>
</dbReference>
<dbReference type="GO" id="GO:0004726">
    <property type="term" value="F:non-membrane spanning protein tyrosine phosphatase activity"/>
    <property type="evidence" value="ECO:0007669"/>
    <property type="project" value="InterPro"/>
</dbReference>
<organism evidence="11">
    <name type="scientific">Clastoptera arizonana</name>
    <name type="common">Arizona spittle bug</name>
    <dbReference type="NCBI Taxonomy" id="38151"/>
    <lineage>
        <taxon>Eukaryota</taxon>
        <taxon>Metazoa</taxon>
        <taxon>Ecdysozoa</taxon>
        <taxon>Arthropoda</taxon>
        <taxon>Hexapoda</taxon>
        <taxon>Insecta</taxon>
        <taxon>Pterygota</taxon>
        <taxon>Neoptera</taxon>
        <taxon>Paraneoptera</taxon>
        <taxon>Hemiptera</taxon>
        <taxon>Auchenorrhyncha</taxon>
        <taxon>Cercopoidea</taxon>
        <taxon>Clastopteridae</taxon>
        <taxon>Clastoptera</taxon>
    </lineage>
</organism>
<dbReference type="InterPro" id="IPR003595">
    <property type="entry name" value="Tyr_Pase_cat"/>
</dbReference>
<dbReference type="PROSITE" id="PS50056">
    <property type="entry name" value="TYR_PHOSPHATASE_2"/>
    <property type="match status" value="1"/>
</dbReference>
<dbReference type="SMART" id="SM00404">
    <property type="entry name" value="PTPc_motif"/>
    <property type="match status" value="1"/>
</dbReference>
<proteinExistence type="inferred from homology"/>
<feature type="compositionally biased region" description="Polar residues" evidence="8">
    <location>
        <begin position="967"/>
        <end position="982"/>
    </location>
</feature>
<feature type="compositionally biased region" description="Polar residues" evidence="8">
    <location>
        <begin position="1150"/>
        <end position="1162"/>
    </location>
</feature>
<evidence type="ECO:0000259" key="9">
    <source>
        <dbReference type="PROSITE" id="PS50055"/>
    </source>
</evidence>
<feature type="compositionally biased region" description="Basic and acidic residues" evidence="8">
    <location>
        <begin position="352"/>
        <end position="363"/>
    </location>
</feature>
<evidence type="ECO:0000259" key="10">
    <source>
        <dbReference type="PROSITE" id="PS50056"/>
    </source>
</evidence>
<dbReference type="Gene3D" id="3.90.190.10">
    <property type="entry name" value="Protein tyrosine phosphatase superfamily"/>
    <property type="match status" value="1"/>
</dbReference>
<evidence type="ECO:0000256" key="5">
    <source>
        <dbReference type="ARBA" id="ARBA00022801"/>
    </source>
</evidence>
<dbReference type="EMBL" id="GEDC01002996">
    <property type="protein sequence ID" value="JAS34302.1"/>
    <property type="molecule type" value="Transcribed_RNA"/>
</dbReference>
<evidence type="ECO:0000256" key="4">
    <source>
        <dbReference type="ARBA" id="ARBA00022553"/>
    </source>
</evidence>
<dbReference type="GO" id="GO:0005634">
    <property type="term" value="C:nucleus"/>
    <property type="evidence" value="ECO:0007669"/>
    <property type="project" value="TreeGrafter"/>
</dbReference>
<feature type="region of interest" description="Disordered" evidence="8">
    <location>
        <begin position="324"/>
        <end position="470"/>
    </location>
</feature>
<dbReference type="GO" id="GO:0048666">
    <property type="term" value="P:neuron development"/>
    <property type="evidence" value="ECO:0007669"/>
    <property type="project" value="UniProtKB-ARBA"/>
</dbReference>
<evidence type="ECO:0000256" key="8">
    <source>
        <dbReference type="SAM" id="MobiDB-lite"/>
    </source>
</evidence>
<keyword evidence="6" id="KW-0904">Protein phosphatase</keyword>
<feature type="region of interest" description="Disordered" evidence="8">
    <location>
        <begin position="645"/>
        <end position="743"/>
    </location>
</feature>
<feature type="compositionally biased region" description="Basic and acidic residues" evidence="8">
    <location>
        <begin position="708"/>
        <end position="741"/>
    </location>
</feature>
<feature type="domain" description="Tyrosine specific protein phosphatases" evidence="10">
    <location>
        <begin position="219"/>
        <end position="296"/>
    </location>
</feature>
<gene>
    <name evidence="11" type="ORF">g.41862</name>
</gene>
<feature type="compositionally biased region" description="Basic and acidic residues" evidence="8">
    <location>
        <begin position="378"/>
        <end position="399"/>
    </location>
</feature>
<comment type="subcellular location">
    <subcellularLocation>
        <location evidence="1">Cytoplasm</location>
    </subcellularLocation>
</comment>
<dbReference type="PROSITE" id="PS50055">
    <property type="entry name" value="TYR_PHOSPHATASE_PTP"/>
    <property type="match status" value="1"/>
</dbReference>
<dbReference type="Pfam" id="PF00102">
    <property type="entry name" value="Y_phosphatase"/>
    <property type="match status" value="1"/>
</dbReference>
<dbReference type="FunFam" id="3.90.190.10:FF:000045">
    <property type="entry name" value="Tyrosine-protein phosphatase non-receptor type 12"/>
    <property type="match status" value="1"/>
</dbReference>
<sequence length="1311" mass="149642">MKEEQERTPLRTILTNFLNHIENLEARRPTEDSYETEFQELKLFSESIKGTKQYSCSEGEKDVNRKKNRYKDILPFDVSRVSLNEYAGIPGSDYINANFIKGASGSPAYIASQGPLPHTVNDFWRMVVQCEVQVIVMACNEEEAGKHKCENYWVEKDGEEKQFGMVSIRLIKASTVCPDFSVRTMRLKYTNTQSIMEERTVCQFHYSAWPDHGVPPLVRPLLDMVRLVRDTQASETLPVLVHCSAGCGRTGTICAIDYVWGLLRAGKLTKDFSLLSLVREMRKQRIAMVQTKEQYILVHQAVRELFKEQLRMIDSHPYENIDCNGLPLIKSPSPENEPTYDTITRYQPNNISEEKQDEKEKESVAPPIPQKKKFILSSKHEKEVENLTERQRLVERAESSSESMTSSSPSVSSGHRPRIAKLKSFFERNSSRESRRSTHISRSHSLGAVRNRQVSSTDQTDLPVKEEVKEPIVKESSRPIPYKGILRVPQIAEQPVLPVKRSKSLRVLGTGDRYKLSIPLGPAPMYDIDRPPNIAEKTRRLSLESNIDEMRETDRKSSCEHEYNRMIRNSQDYLSVGVVDAIVAGLGVRERRNSFRQAMNRVDTDLSLKDRRDIEKMWVTPQRRPGLLRSYTSIDMRTTHLIKQDVGSINSAPPKPTLRPKPIVSKTKPQSDKSLDVYRPSTKQPSNSAYHLKSRSQLNSSSSNPYKPLDHPKPLPKNRTGEKEMSSSQPRLEKSQTRQKDLSYPFKTEYINANQNKILQPLHSSQIITPHHSKSYSIPKDIPLKEPFVDPRFITNSKEFTPIKNVRSRNNVQITGSRSITASLSDSSVRQNQDLGTTKNQQSIIEQKLIQNKSLSHGQDVRSQLNLKPQEVANNSGMNYELIKKSSNHKMTSCSKPRPIVYDSRNSQQDLIYASRPKAPPPYLEASRQAMYKSQFNHHKNSSTTNIDPRYVQTNMKLYNEPIQIPNDRNSSQTQDIKGSSQVDDRPKYIDSSNYPHFKNTDSYPLPQHDISSGERQNITPNVRSNEMRSRPSVQIGIKNNESRLKPSNIKDTRESQIQTNQQPILNRASDTRSNTILHDGRYLELKPNTILALDSRNHEVRRHPPNYDSPHSSDSRQIKHLYSHYTPNRNIQQEPIYKIDKQKSRQTDEQPNSESDPTNQGVKLRRGSRDDMALCSTYNTPSRVKRHASVVMLRHSLIETPQSGEQASAPLTVWNESKETKTDSPQYNKKNEEDPWSGAVGVDLDQVAASIPLKDGTSTKFMRAALESLHLRKGTAPQTTENAESKTMKSSNTGTPSQPVQAFRKQQQYL</sequence>
<feature type="compositionally biased region" description="Low complexity" evidence="8">
    <location>
        <begin position="400"/>
        <end position="413"/>
    </location>
</feature>
<feature type="compositionally biased region" description="Polar residues" evidence="8">
    <location>
        <begin position="1010"/>
        <end position="1025"/>
    </location>
</feature>
<dbReference type="InterPro" id="IPR047170">
    <property type="entry name" value="PTN12/18/22"/>
</dbReference>
<accession>A0A1B6E8P0</accession>
<evidence type="ECO:0000313" key="11">
    <source>
        <dbReference type="EMBL" id="JAS34302.1"/>
    </source>
</evidence>
<dbReference type="InterPro" id="IPR029021">
    <property type="entry name" value="Prot-tyrosine_phosphatase-like"/>
</dbReference>
<feature type="region of interest" description="Disordered" evidence="8">
    <location>
        <begin position="1096"/>
        <end position="1117"/>
    </location>
</feature>
<feature type="region of interest" description="Disordered" evidence="8">
    <location>
        <begin position="1218"/>
        <end position="1239"/>
    </location>
</feature>
<feature type="compositionally biased region" description="Basic and acidic residues" evidence="8">
    <location>
        <begin position="424"/>
        <end position="436"/>
    </location>
</feature>
<dbReference type="PANTHER" id="PTHR45983:SF2">
    <property type="entry name" value="PROTEIN-TYROSINE-PHOSPHATASE"/>
    <property type="match status" value="1"/>
</dbReference>
<feature type="compositionally biased region" description="Polar residues" evidence="8">
    <location>
        <begin position="1289"/>
        <end position="1311"/>
    </location>
</feature>
<dbReference type="InterPro" id="IPR000387">
    <property type="entry name" value="Tyr_Pase_dom"/>
</dbReference>
<keyword evidence="3" id="KW-0963">Cytoplasm</keyword>
<dbReference type="InterPro" id="IPR000242">
    <property type="entry name" value="PTP_cat"/>
</dbReference>
<dbReference type="GO" id="GO:0005737">
    <property type="term" value="C:cytoplasm"/>
    <property type="evidence" value="ECO:0007669"/>
    <property type="project" value="UniProtKB-SubCell"/>
</dbReference>
<feature type="compositionally biased region" description="Polar residues" evidence="8">
    <location>
        <begin position="333"/>
        <end position="351"/>
    </location>
</feature>
<feature type="region of interest" description="Disordered" evidence="8">
    <location>
        <begin position="1271"/>
        <end position="1311"/>
    </location>
</feature>
<keyword evidence="4" id="KW-0597">Phosphoprotein</keyword>
<feature type="compositionally biased region" description="Basic and acidic residues" evidence="8">
    <location>
        <begin position="1041"/>
        <end position="1055"/>
    </location>
</feature>
<evidence type="ECO:0000256" key="2">
    <source>
        <dbReference type="ARBA" id="ARBA00013064"/>
    </source>
</evidence>
<dbReference type="PANTHER" id="PTHR45983">
    <property type="entry name" value="TYROSINE PHOSPHATSE N18, PUTATIVE-RELATED"/>
    <property type="match status" value="1"/>
</dbReference>
<dbReference type="EC" id="3.1.3.48" evidence="2"/>
<dbReference type="SUPFAM" id="SSF52799">
    <property type="entry name" value="(Phosphotyrosine protein) phosphatases II"/>
    <property type="match status" value="1"/>
</dbReference>
<comment type="similarity">
    <text evidence="7">Belongs to the protein-tyrosine phosphatase family. Non-receptor class 4 subfamily.</text>
</comment>
<evidence type="ECO:0000256" key="6">
    <source>
        <dbReference type="ARBA" id="ARBA00022912"/>
    </source>
</evidence>
<protein>
    <recommendedName>
        <fullName evidence="2">protein-tyrosine-phosphatase</fullName>
        <ecNumber evidence="2">3.1.3.48</ecNumber>
    </recommendedName>
</protein>
<feature type="region of interest" description="Disordered" evidence="8">
    <location>
        <begin position="1142"/>
        <end position="1178"/>
    </location>
</feature>
<dbReference type="CDD" id="cd14542">
    <property type="entry name" value="PTPc-N22_18_12"/>
    <property type="match status" value="1"/>
</dbReference>
<reference evidence="11" key="1">
    <citation type="submission" date="2015-12" db="EMBL/GenBank/DDBJ databases">
        <title>De novo transcriptome assembly of four potential Pierce s Disease insect vectors from Arizona vineyards.</title>
        <authorList>
            <person name="Tassone E.E."/>
        </authorList>
    </citation>
    <scope>NUCLEOTIDE SEQUENCE</scope>
</reference>
<evidence type="ECO:0000256" key="1">
    <source>
        <dbReference type="ARBA" id="ARBA00004496"/>
    </source>
</evidence>
<dbReference type="SMART" id="SM00194">
    <property type="entry name" value="PTPc"/>
    <property type="match status" value="1"/>
</dbReference>
<feature type="domain" description="Tyrosine-protein phosphatase" evidence="9">
    <location>
        <begin position="34"/>
        <end position="305"/>
    </location>
</feature>
<dbReference type="InterPro" id="IPR016130">
    <property type="entry name" value="Tyr_Pase_AS"/>
</dbReference>
<name>A0A1B6E8P0_9HEMI</name>
<evidence type="ECO:0000256" key="3">
    <source>
        <dbReference type="ARBA" id="ARBA00022490"/>
    </source>
</evidence>